<dbReference type="GeneID" id="8384910"/>
<dbReference type="STRING" id="519442.Huta_2605"/>
<dbReference type="HOGENOM" id="CLU_044556_0_0_2"/>
<dbReference type="KEGG" id="hut:Huta_2605"/>
<gene>
    <name evidence="7" type="ordered locus">Huta_2605</name>
</gene>
<keyword evidence="4 6" id="KW-0479">Metal-binding</keyword>
<evidence type="ECO:0000256" key="1">
    <source>
        <dbReference type="ARBA" id="ARBA00001967"/>
    </source>
</evidence>
<dbReference type="InterPro" id="IPR029014">
    <property type="entry name" value="NiFe-Hase_large"/>
</dbReference>
<evidence type="ECO:0000313" key="8">
    <source>
        <dbReference type="Proteomes" id="UP000002071"/>
    </source>
</evidence>
<evidence type="ECO:0000256" key="5">
    <source>
        <dbReference type="ARBA" id="ARBA00023002"/>
    </source>
</evidence>
<comment type="cofactor">
    <cofactor evidence="6">
        <name>Fe cation</name>
        <dbReference type="ChEBI" id="CHEBI:24875"/>
    </cofactor>
</comment>
<dbReference type="OrthoDB" id="42371at2157"/>
<feature type="binding site" evidence="6">
    <location>
        <position position="422"/>
    </location>
    <ligand>
        <name>Ni(2+)</name>
        <dbReference type="ChEBI" id="CHEBI:49786"/>
    </ligand>
</feature>
<dbReference type="Pfam" id="PF00374">
    <property type="entry name" value="NiFeSe_Hases"/>
    <property type="match status" value="2"/>
</dbReference>
<keyword evidence="6" id="KW-0460">Magnesium</keyword>
<evidence type="ECO:0000256" key="4">
    <source>
        <dbReference type="ARBA" id="ARBA00022723"/>
    </source>
</evidence>
<feature type="binding site" evidence="6">
    <location>
        <position position="67"/>
    </location>
    <ligand>
        <name>Fe cation</name>
        <dbReference type="ChEBI" id="CHEBI:24875"/>
    </ligand>
</feature>
<dbReference type="PANTHER" id="PTHR43600:SF2">
    <property type="entry name" value="F420-NON-REDUCING HYDROGENASE VHU SUBUNIT A"/>
    <property type="match status" value="1"/>
</dbReference>
<feature type="binding site" evidence="6">
    <location>
        <position position="425"/>
    </location>
    <ligand>
        <name>Fe cation</name>
        <dbReference type="ChEBI" id="CHEBI:24875"/>
    </ligand>
</feature>
<evidence type="ECO:0000256" key="6">
    <source>
        <dbReference type="PIRSR" id="PIRSR601501-1"/>
    </source>
</evidence>
<reference evidence="7 8" key="1">
    <citation type="journal article" date="2009" name="Stand. Genomic Sci.">
        <title>Complete genome sequence of Halorhabdus utahensis type strain (AX-2).</title>
        <authorList>
            <person name="Anderson I."/>
            <person name="Tindall B.J."/>
            <person name="Pomrenke H."/>
            <person name="Goker M."/>
            <person name="Lapidus A."/>
            <person name="Nolan M."/>
            <person name="Copeland A."/>
            <person name="Glavina Del Rio T."/>
            <person name="Chen F."/>
            <person name="Tice H."/>
            <person name="Cheng J.F."/>
            <person name="Lucas S."/>
            <person name="Chertkov O."/>
            <person name="Bruce D."/>
            <person name="Brettin T."/>
            <person name="Detter J.C."/>
            <person name="Han C."/>
            <person name="Goodwin L."/>
            <person name="Land M."/>
            <person name="Hauser L."/>
            <person name="Chang Y.J."/>
            <person name="Jeffries C.D."/>
            <person name="Pitluck S."/>
            <person name="Pati A."/>
            <person name="Mavromatis K."/>
            <person name="Ivanova N."/>
            <person name="Ovchinnikova G."/>
            <person name="Chen A."/>
            <person name="Palaniappan K."/>
            <person name="Chain P."/>
            <person name="Rohde M."/>
            <person name="Bristow J."/>
            <person name="Eisen J.A."/>
            <person name="Markowitz V."/>
            <person name="Hugenholtz P."/>
            <person name="Kyrpides N.C."/>
            <person name="Klenk H.P."/>
        </authorList>
    </citation>
    <scope>NUCLEOTIDE SEQUENCE [LARGE SCALE GENOMIC DNA]</scope>
    <source>
        <strain evidence="8">DSM 12940 / JCM 11049 / AX-2</strain>
    </source>
</reference>
<accession>C7NPL2</accession>
<name>C7NPL2_HALUD</name>
<keyword evidence="5" id="KW-0560">Oxidoreductase</keyword>
<dbReference type="SUPFAM" id="SSF56762">
    <property type="entry name" value="HydB/Nqo4-like"/>
    <property type="match status" value="1"/>
</dbReference>
<dbReference type="EMBL" id="CP001687">
    <property type="protein sequence ID" value="ACV12767.1"/>
    <property type="molecule type" value="Genomic_DNA"/>
</dbReference>
<evidence type="ECO:0000313" key="7">
    <source>
        <dbReference type="EMBL" id="ACV12767.1"/>
    </source>
</evidence>
<dbReference type="PANTHER" id="PTHR43600">
    <property type="entry name" value="COENZYME F420 HYDROGENASE, SUBUNIT ALPHA"/>
    <property type="match status" value="1"/>
</dbReference>
<comment type="cofactor">
    <cofactor evidence="1 6">
        <name>Ni(2+)</name>
        <dbReference type="ChEBI" id="CHEBI:49786"/>
    </cofactor>
</comment>
<feature type="binding site" evidence="6">
    <location>
        <position position="64"/>
    </location>
    <ligand>
        <name>Ni(2+)</name>
        <dbReference type="ChEBI" id="CHEBI:49786"/>
    </ligand>
</feature>
<evidence type="ECO:0000256" key="3">
    <source>
        <dbReference type="ARBA" id="ARBA00022596"/>
    </source>
</evidence>
<evidence type="ECO:0000256" key="2">
    <source>
        <dbReference type="ARBA" id="ARBA00009292"/>
    </source>
</evidence>
<sequence length="439" mass="48395">MSHTIDVEGDLVTRVEGHGSIVVNAEDGELDTCEWQVVESPRYFESMLVGRSFEESHHVTSRICAICSVSHTIASLQATEAALGVSVSEQDRRLRKLALYGETLQSHVLHLGYLALPDLVGEKSVLPLADTHEDELETVIDLHRLGNELTEVVTGRSVHAQRLVPGGISQLPEESELQALLDRLVNSWDAVAELADLLAVLADEFPAFERETEYISLTHPEEYAFAEGTIYSSDVGEIPVSDYRDVANEYVVEHSTAKFARHERESYMVGALARFNNNADQLAPRATEIADRFGLDAPVHNPYLNNVAQLVEVAHLLGESVRLIEALLDDGLTPQSNYHVPEIDPTAGQGIGAIEVPRGVLFHEYAYDDTGEVTEANCVIPTNQNHGNIQRDMETLVPTIVDHPEDEIKHSLEMLVRAYDPCISCSTHYLDVEFAGGEG</sequence>
<feature type="binding site" evidence="6">
    <location>
        <position position="45"/>
    </location>
    <ligand>
        <name>Mg(2+)</name>
        <dbReference type="ChEBI" id="CHEBI:18420"/>
    </ligand>
</feature>
<keyword evidence="8" id="KW-1185">Reference proteome</keyword>
<dbReference type="AlphaFoldDB" id="C7NPL2"/>
<dbReference type="RefSeq" id="WP_015790329.1">
    <property type="nucleotide sequence ID" value="NC_013158.1"/>
</dbReference>
<organism evidence="7 8">
    <name type="scientific">Halorhabdus utahensis (strain DSM 12940 / JCM 11049 / AX-2)</name>
    <dbReference type="NCBI Taxonomy" id="519442"/>
    <lineage>
        <taxon>Archaea</taxon>
        <taxon>Methanobacteriati</taxon>
        <taxon>Methanobacteriota</taxon>
        <taxon>Stenosarchaea group</taxon>
        <taxon>Halobacteria</taxon>
        <taxon>Halobacteriales</taxon>
        <taxon>Haloarculaceae</taxon>
        <taxon>Halorhabdus</taxon>
    </lineage>
</organism>
<dbReference type="InterPro" id="IPR018194">
    <property type="entry name" value="Ni-dep_hyd_lsu_Ni_BS"/>
</dbReference>
<protein>
    <submittedName>
        <fullName evidence="7">Nickel-dependent hydrogenase large subunit</fullName>
    </submittedName>
</protein>
<dbReference type="PROSITE" id="PS00508">
    <property type="entry name" value="NI_HGENASE_L_2"/>
    <property type="match status" value="1"/>
</dbReference>
<dbReference type="eggNOG" id="arCOG01549">
    <property type="taxonomic scope" value="Archaea"/>
</dbReference>
<dbReference type="InterPro" id="IPR001501">
    <property type="entry name" value="Ni-dep_hyd_lsu"/>
</dbReference>
<keyword evidence="6" id="KW-0408">Iron</keyword>
<dbReference type="Gene3D" id="1.10.645.10">
    <property type="entry name" value="Cytochrome-c3 Hydrogenase, chain B"/>
    <property type="match status" value="1"/>
</dbReference>
<keyword evidence="3 6" id="KW-0533">Nickel</keyword>
<dbReference type="GO" id="GO:0016151">
    <property type="term" value="F:nickel cation binding"/>
    <property type="evidence" value="ECO:0007669"/>
    <property type="project" value="InterPro"/>
</dbReference>
<feature type="binding site" evidence="6">
    <location>
        <position position="67"/>
    </location>
    <ligand>
        <name>Ni(2+)</name>
        <dbReference type="ChEBI" id="CHEBI:49786"/>
    </ligand>
</feature>
<dbReference type="Proteomes" id="UP000002071">
    <property type="component" value="Chromosome"/>
</dbReference>
<feature type="binding site" evidence="6">
    <location>
        <position position="428"/>
    </location>
    <ligand>
        <name>Mg(2+)</name>
        <dbReference type="ChEBI" id="CHEBI:18420"/>
    </ligand>
</feature>
<dbReference type="GO" id="GO:0008901">
    <property type="term" value="F:ferredoxin hydrogenase activity"/>
    <property type="evidence" value="ECO:0007669"/>
    <property type="project" value="InterPro"/>
</dbReference>
<proteinExistence type="inferred from homology"/>
<comment type="similarity">
    <text evidence="2">Belongs to the [NiFe]/[NiFeSe] hydrogenase large subunit family.</text>
</comment>